<name>L9KNP8_TUPCH</name>
<keyword evidence="2" id="KW-1185">Reference proteome</keyword>
<reference evidence="2" key="2">
    <citation type="journal article" date="2013" name="Nat. Commun.">
        <title>Genome of the Chinese tree shrew.</title>
        <authorList>
            <person name="Fan Y."/>
            <person name="Huang Z.Y."/>
            <person name="Cao C.C."/>
            <person name="Chen C.S."/>
            <person name="Chen Y.X."/>
            <person name="Fan D.D."/>
            <person name="He J."/>
            <person name="Hou H.L."/>
            <person name="Hu L."/>
            <person name="Hu X.T."/>
            <person name="Jiang X.T."/>
            <person name="Lai R."/>
            <person name="Lang Y.S."/>
            <person name="Liang B."/>
            <person name="Liao S.G."/>
            <person name="Mu D."/>
            <person name="Ma Y.Y."/>
            <person name="Niu Y.Y."/>
            <person name="Sun X.Q."/>
            <person name="Xia J.Q."/>
            <person name="Xiao J."/>
            <person name="Xiong Z.Q."/>
            <person name="Xu L."/>
            <person name="Yang L."/>
            <person name="Zhang Y."/>
            <person name="Zhao W."/>
            <person name="Zhao X.D."/>
            <person name="Zheng Y.T."/>
            <person name="Zhou J.M."/>
            <person name="Zhu Y.B."/>
            <person name="Zhang G.J."/>
            <person name="Wang J."/>
            <person name="Yao Y.G."/>
        </authorList>
    </citation>
    <scope>NUCLEOTIDE SEQUENCE [LARGE SCALE GENOMIC DNA]</scope>
</reference>
<dbReference type="Proteomes" id="UP000011518">
    <property type="component" value="Unassembled WGS sequence"/>
</dbReference>
<dbReference type="AlphaFoldDB" id="L9KNP8"/>
<organism evidence="1 2">
    <name type="scientific">Tupaia chinensis</name>
    <name type="common">Chinese tree shrew</name>
    <name type="synonym">Tupaia belangeri chinensis</name>
    <dbReference type="NCBI Taxonomy" id="246437"/>
    <lineage>
        <taxon>Eukaryota</taxon>
        <taxon>Metazoa</taxon>
        <taxon>Chordata</taxon>
        <taxon>Craniata</taxon>
        <taxon>Vertebrata</taxon>
        <taxon>Euteleostomi</taxon>
        <taxon>Mammalia</taxon>
        <taxon>Eutheria</taxon>
        <taxon>Euarchontoglires</taxon>
        <taxon>Scandentia</taxon>
        <taxon>Tupaiidae</taxon>
        <taxon>Tupaia</taxon>
    </lineage>
</organism>
<accession>L9KNP8</accession>
<dbReference type="InParanoid" id="L9KNP8"/>
<evidence type="ECO:0000313" key="2">
    <source>
        <dbReference type="Proteomes" id="UP000011518"/>
    </source>
</evidence>
<proteinExistence type="predicted"/>
<dbReference type="STRING" id="246437.L9KNP8"/>
<reference evidence="2" key="1">
    <citation type="submission" date="2012-07" db="EMBL/GenBank/DDBJ databases">
        <title>Genome of the Chinese tree shrew, a rising model animal genetically related to primates.</title>
        <authorList>
            <person name="Zhang G."/>
            <person name="Fan Y."/>
            <person name="Yao Y."/>
            <person name="Huang Z."/>
        </authorList>
    </citation>
    <scope>NUCLEOTIDE SEQUENCE [LARGE SCALE GENOMIC DNA]</scope>
</reference>
<dbReference type="EMBL" id="KB320802">
    <property type="protein sequence ID" value="ELW62792.1"/>
    <property type="molecule type" value="Genomic_DNA"/>
</dbReference>
<evidence type="ECO:0000313" key="1">
    <source>
        <dbReference type="EMBL" id="ELW62792.1"/>
    </source>
</evidence>
<gene>
    <name evidence="1" type="ORF">TREES_T100018731</name>
</gene>
<protein>
    <submittedName>
        <fullName evidence="1">Interferon-stimulated 20 kDa protein</fullName>
    </submittedName>
</protein>
<sequence>MAAMLPSCLVTVQNVVAVTNVLSKVGHASGVLTLSPECPEKEPVQGKEGVLLEDHAARPGHPLQPLRKTSQDTEQPVRAQLCGGRQGGHGTLSTLAANPRPLRAAPPSHRDCSVTRTFPRDQRLCLFGTTTPLLLINAFLVNSRFGHSSVEDARAAMELYQLSQRIRAR</sequence>